<evidence type="ECO:0000313" key="3">
    <source>
        <dbReference type="Proteomes" id="UP001149090"/>
    </source>
</evidence>
<gene>
    <name evidence="2" type="ORF">M0811_10185</name>
</gene>
<feature type="domain" description="Rab3GAP regulatory subunit C-terminal" evidence="1">
    <location>
        <begin position="14"/>
        <end position="130"/>
    </location>
</feature>
<organism evidence="2 3">
    <name type="scientific">Anaeramoeba ignava</name>
    <name type="common">Anaerobic marine amoeba</name>
    <dbReference type="NCBI Taxonomy" id="1746090"/>
    <lineage>
        <taxon>Eukaryota</taxon>
        <taxon>Metamonada</taxon>
        <taxon>Anaeramoebidae</taxon>
        <taxon>Anaeramoeba</taxon>
    </lineage>
</organism>
<comment type="caution">
    <text evidence="2">The sequence shown here is derived from an EMBL/GenBank/DDBJ whole genome shotgun (WGS) entry which is preliminary data.</text>
</comment>
<name>A0A9Q0LF22_ANAIG</name>
<reference evidence="2" key="1">
    <citation type="submission" date="2022-10" db="EMBL/GenBank/DDBJ databases">
        <title>Novel sulphate-reducing endosymbionts in the free-living metamonad Anaeramoeba.</title>
        <authorList>
            <person name="Jerlstrom-Hultqvist J."/>
            <person name="Cepicka I."/>
            <person name="Gallot-Lavallee L."/>
            <person name="Salas-Leiva D."/>
            <person name="Curtis B.A."/>
            <person name="Zahonova K."/>
            <person name="Pipaliya S."/>
            <person name="Dacks J."/>
            <person name="Roger A.J."/>
        </authorList>
    </citation>
    <scope>NUCLEOTIDE SEQUENCE</scope>
    <source>
        <strain evidence="2">BMAN</strain>
    </source>
</reference>
<dbReference type="Proteomes" id="UP001149090">
    <property type="component" value="Unassembled WGS sequence"/>
</dbReference>
<evidence type="ECO:0000313" key="2">
    <source>
        <dbReference type="EMBL" id="KAJ5071553.1"/>
    </source>
</evidence>
<dbReference type="EMBL" id="JAPDFW010000087">
    <property type="protein sequence ID" value="KAJ5071553.1"/>
    <property type="molecule type" value="Genomic_DNA"/>
</dbReference>
<dbReference type="AlphaFoldDB" id="A0A9Q0LF22"/>
<evidence type="ECO:0000259" key="1">
    <source>
        <dbReference type="Pfam" id="PF14656"/>
    </source>
</evidence>
<keyword evidence="3" id="KW-1185">Reference proteome</keyword>
<protein>
    <recommendedName>
        <fullName evidence="1">Rab3GAP regulatory subunit C-terminal domain-containing protein</fullName>
    </recommendedName>
</protein>
<dbReference type="InterPro" id="IPR029257">
    <property type="entry name" value="RAB3GAP2_C"/>
</dbReference>
<sequence>MMFFLQTLFKYDRNKALTIAEQLFYNKDEVIIEYILGLYTQTKDEEAESEIEYVQNKNLLGSKLVILGQKRLVSIIHSLSEGKNLQLLTSISTDMINVINDSLSNKENDRDSLAPIQETKRLFLKCIQLLDPNSSDFVYCNKLLDVINNLLLIY</sequence>
<dbReference type="OrthoDB" id="2019917at2759"/>
<dbReference type="Pfam" id="PF14656">
    <property type="entry name" value="RAB3GAP2_C"/>
    <property type="match status" value="1"/>
</dbReference>
<accession>A0A9Q0LF22</accession>
<proteinExistence type="predicted"/>